<evidence type="ECO:0000256" key="1">
    <source>
        <dbReference type="SAM" id="MobiDB-lite"/>
    </source>
</evidence>
<sequence length="189" mass="20718">MLVLVLVLVRGQDPSPFRTAVRKDHPPDAAVLFLTSRLALRPPASPHLTSLQSPNITFFTSHLCIPARLSFVSSTCSQRYVLYSDLSPSLPLLSVPAASLWDSHPVAFLCSSRTFSIAFPARRSPTATLCSPIEEVLALRLGHLSLHQTSRRLKCGPRQPSPILSSGSSFDPHLSASRVSRSLHRRPHI</sequence>
<dbReference type="Proteomes" id="UP000800041">
    <property type="component" value="Unassembled WGS sequence"/>
</dbReference>
<dbReference type="EMBL" id="ML977184">
    <property type="protein sequence ID" value="KAF1982454.1"/>
    <property type="molecule type" value="Genomic_DNA"/>
</dbReference>
<proteinExistence type="predicted"/>
<organism evidence="2 3">
    <name type="scientific">Aulographum hederae CBS 113979</name>
    <dbReference type="NCBI Taxonomy" id="1176131"/>
    <lineage>
        <taxon>Eukaryota</taxon>
        <taxon>Fungi</taxon>
        <taxon>Dikarya</taxon>
        <taxon>Ascomycota</taxon>
        <taxon>Pezizomycotina</taxon>
        <taxon>Dothideomycetes</taxon>
        <taxon>Pleosporomycetidae</taxon>
        <taxon>Aulographales</taxon>
        <taxon>Aulographaceae</taxon>
    </lineage>
</organism>
<evidence type="ECO:0000313" key="3">
    <source>
        <dbReference type="Proteomes" id="UP000800041"/>
    </source>
</evidence>
<protein>
    <submittedName>
        <fullName evidence="2">Uncharacterized protein</fullName>
    </submittedName>
</protein>
<feature type="region of interest" description="Disordered" evidence="1">
    <location>
        <begin position="153"/>
        <end position="189"/>
    </location>
</feature>
<dbReference type="AlphaFoldDB" id="A0A6G1GNR5"/>
<accession>A0A6G1GNR5</accession>
<name>A0A6G1GNR5_9PEZI</name>
<gene>
    <name evidence="2" type="ORF">K402DRAFT_195429</name>
</gene>
<reference evidence="2" key="1">
    <citation type="journal article" date="2020" name="Stud. Mycol.">
        <title>101 Dothideomycetes genomes: a test case for predicting lifestyles and emergence of pathogens.</title>
        <authorList>
            <person name="Haridas S."/>
            <person name="Albert R."/>
            <person name="Binder M."/>
            <person name="Bloem J."/>
            <person name="Labutti K."/>
            <person name="Salamov A."/>
            <person name="Andreopoulos B."/>
            <person name="Baker S."/>
            <person name="Barry K."/>
            <person name="Bills G."/>
            <person name="Bluhm B."/>
            <person name="Cannon C."/>
            <person name="Castanera R."/>
            <person name="Culley D."/>
            <person name="Daum C."/>
            <person name="Ezra D."/>
            <person name="Gonzalez J."/>
            <person name="Henrissat B."/>
            <person name="Kuo A."/>
            <person name="Liang C."/>
            <person name="Lipzen A."/>
            <person name="Lutzoni F."/>
            <person name="Magnuson J."/>
            <person name="Mondo S."/>
            <person name="Nolan M."/>
            <person name="Ohm R."/>
            <person name="Pangilinan J."/>
            <person name="Park H.-J."/>
            <person name="Ramirez L."/>
            <person name="Alfaro M."/>
            <person name="Sun H."/>
            <person name="Tritt A."/>
            <person name="Yoshinaga Y."/>
            <person name="Zwiers L.-H."/>
            <person name="Turgeon B."/>
            <person name="Goodwin S."/>
            <person name="Spatafora J."/>
            <person name="Crous P."/>
            <person name="Grigoriev I."/>
        </authorList>
    </citation>
    <scope>NUCLEOTIDE SEQUENCE</scope>
    <source>
        <strain evidence="2">CBS 113979</strain>
    </source>
</reference>
<keyword evidence="3" id="KW-1185">Reference proteome</keyword>
<evidence type="ECO:0000313" key="2">
    <source>
        <dbReference type="EMBL" id="KAF1982454.1"/>
    </source>
</evidence>